<feature type="domain" description="Methyltransferase small" evidence="6">
    <location>
        <begin position="106"/>
        <end position="199"/>
    </location>
</feature>
<dbReference type="GO" id="GO:0032259">
    <property type="term" value="P:methylation"/>
    <property type="evidence" value="ECO:0007669"/>
    <property type="project" value="UniProtKB-KW"/>
</dbReference>
<reference evidence="8 9" key="1">
    <citation type="submission" date="2023-08" db="EMBL/GenBank/DDBJ databases">
        <authorList>
            <person name="Folkvardsen B D."/>
            <person name="Norman A."/>
        </authorList>
    </citation>
    <scope>NUCLEOTIDE SEQUENCE [LARGE SCALE GENOMIC DNA]</scope>
    <source>
        <strain evidence="8 9">Mu0083</strain>
    </source>
</reference>
<dbReference type="PANTHER" id="PTHR18895">
    <property type="entry name" value="HEMK METHYLTRANSFERASE"/>
    <property type="match status" value="1"/>
</dbReference>
<comment type="catalytic activity">
    <reaction evidence="4 5">
        <text>L-glutaminyl-[peptide chain release factor] + S-adenosyl-L-methionine = N(5)-methyl-L-glutaminyl-[peptide chain release factor] + S-adenosyl-L-homocysteine + H(+)</text>
        <dbReference type="Rhea" id="RHEA:42896"/>
        <dbReference type="Rhea" id="RHEA-COMP:10271"/>
        <dbReference type="Rhea" id="RHEA-COMP:10272"/>
        <dbReference type="ChEBI" id="CHEBI:15378"/>
        <dbReference type="ChEBI" id="CHEBI:30011"/>
        <dbReference type="ChEBI" id="CHEBI:57856"/>
        <dbReference type="ChEBI" id="CHEBI:59789"/>
        <dbReference type="ChEBI" id="CHEBI:61891"/>
        <dbReference type="EC" id="2.1.1.297"/>
    </reaction>
</comment>
<dbReference type="Pfam" id="PF17827">
    <property type="entry name" value="PrmC_N"/>
    <property type="match status" value="1"/>
</dbReference>
<dbReference type="InterPro" id="IPR029063">
    <property type="entry name" value="SAM-dependent_MTases_sf"/>
</dbReference>
<dbReference type="InterPro" id="IPR040758">
    <property type="entry name" value="PrmC_N"/>
</dbReference>
<dbReference type="Proteomes" id="UP001190336">
    <property type="component" value="Chromosome"/>
</dbReference>
<dbReference type="PANTHER" id="PTHR18895:SF74">
    <property type="entry name" value="MTRF1L RELEASE FACTOR GLUTAMINE METHYLTRANSFERASE"/>
    <property type="match status" value="1"/>
</dbReference>
<dbReference type="NCBIfam" id="TIGR00536">
    <property type="entry name" value="hemK_fam"/>
    <property type="match status" value="1"/>
</dbReference>
<feature type="binding site" evidence="5">
    <location>
        <begin position="185"/>
        <end position="188"/>
    </location>
    <ligand>
        <name>substrate</name>
    </ligand>
</feature>
<dbReference type="InterPro" id="IPR002052">
    <property type="entry name" value="DNA_methylase_N6_adenine_CS"/>
</dbReference>
<feature type="binding site" evidence="5">
    <location>
        <position position="141"/>
    </location>
    <ligand>
        <name>S-adenosyl-L-methionine</name>
        <dbReference type="ChEBI" id="CHEBI:59789"/>
    </ligand>
</feature>
<dbReference type="HAMAP" id="MF_02126">
    <property type="entry name" value="RF_methyltr_PrmC"/>
    <property type="match status" value="1"/>
</dbReference>
<feature type="domain" description="Release factor glutamine methyltransferase N-terminal" evidence="7">
    <location>
        <begin position="7"/>
        <end position="74"/>
    </location>
</feature>
<evidence type="ECO:0000256" key="4">
    <source>
        <dbReference type="ARBA" id="ARBA00048391"/>
    </source>
</evidence>
<dbReference type="InterPro" id="IPR004556">
    <property type="entry name" value="HemK-like"/>
</dbReference>
<evidence type="ECO:0000256" key="1">
    <source>
        <dbReference type="ARBA" id="ARBA00022603"/>
    </source>
</evidence>
<evidence type="ECO:0000256" key="5">
    <source>
        <dbReference type="HAMAP-Rule" id="MF_02126"/>
    </source>
</evidence>
<keyword evidence="1 5" id="KW-0489">Methyltransferase</keyword>
<dbReference type="NCBIfam" id="TIGR03534">
    <property type="entry name" value="RF_mod_PrmC"/>
    <property type="match status" value="1"/>
</dbReference>
<proteinExistence type="inferred from homology"/>
<dbReference type="EMBL" id="OY726394">
    <property type="protein sequence ID" value="CAJ1495490.1"/>
    <property type="molecule type" value="Genomic_DNA"/>
</dbReference>
<keyword evidence="9" id="KW-1185">Reference proteome</keyword>
<dbReference type="EC" id="2.1.1.297" evidence="5"/>
<organism evidence="8 9">
    <name type="scientific">[Mycobacterium] kokjensenii</name>
    <dbReference type="NCBI Taxonomy" id="3064287"/>
    <lineage>
        <taxon>Bacteria</taxon>
        <taxon>Bacillati</taxon>
        <taxon>Actinomycetota</taxon>
        <taxon>Actinomycetes</taxon>
        <taxon>Mycobacteriales</taxon>
        <taxon>Mycobacteriaceae</taxon>
        <taxon>Mycolicibacter</taxon>
    </lineage>
</organism>
<dbReference type="PROSITE" id="PS00092">
    <property type="entry name" value="N6_MTASE"/>
    <property type="match status" value="1"/>
</dbReference>
<accession>A0ABN9MUK0</accession>
<comment type="similarity">
    <text evidence="5">Belongs to the protein N5-glutamine methyltransferase family. PrmC subfamily.</text>
</comment>
<evidence type="ECO:0000313" key="9">
    <source>
        <dbReference type="Proteomes" id="UP001190336"/>
    </source>
</evidence>
<comment type="function">
    <text evidence="5">Methylates the class 1 translation termination release factors RF1/PrfA and RF2/PrfB on the glutamine residue of the universally conserved GGQ motif.</text>
</comment>
<protein>
    <recommendedName>
        <fullName evidence="5">Release factor glutamine methyltransferase</fullName>
        <shortName evidence="5">RF MTase</shortName>
        <ecNumber evidence="5">2.1.1.297</ecNumber>
    </recommendedName>
    <alternativeName>
        <fullName evidence="5">N5-glutamine methyltransferase PrmC</fullName>
    </alternativeName>
    <alternativeName>
        <fullName evidence="5">Protein-(glutamine-N5) MTase PrmC</fullName>
    </alternativeName>
    <alternativeName>
        <fullName evidence="5">Protein-glutamine N-methyltransferase PrmC</fullName>
    </alternativeName>
</protein>
<evidence type="ECO:0000313" key="8">
    <source>
        <dbReference type="EMBL" id="CAJ1495490.1"/>
    </source>
</evidence>
<feature type="binding site" evidence="5">
    <location>
        <position position="185"/>
    </location>
    <ligand>
        <name>S-adenosyl-L-methionine</name>
        <dbReference type="ChEBI" id="CHEBI:59789"/>
    </ligand>
</feature>
<dbReference type="SUPFAM" id="SSF53335">
    <property type="entry name" value="S-adenosyl-L-methionine-dependent methyltransferases"/>
    <property type="match status" value="1"/>
</dbReference>
<dbReference type="RefSeq" id="WP_308476176.1">
    <property type="nucleotide sequence ID" value="NZ_OY726394.1"/>
</dbReference>
<evidence type="ECO:0000256" key="3">
    <source>
        <dbReference type="ARBA" id="ARBA00022691"/>
    </source>
</evidence>
<dbReference type="InterPro" id="IPR019874">
    <property type="entry name" value="RF_methyltr_PrmC"/>
</dbReference>
<dbReference type="Gene3D" id="1.10.8.10">
    <property type="entry name" value="DNA helicase RuvA subunit, C-terminal domain"/>
    <property type="match status" value="1"/>
</dbReference>
<dbReference type="Gene3D" id="3.40.50.150">
    <property type="entry name" value="Vaccinia Virus protein VP39"/>
    <property type="match status" value="1"/>
</dbReference>
<dbReference type="GO" id="GO:0102559">
    <property type="term" value="F:peptide chain release factor N(5)-glutamine methyltransferase activity"/>
    <property type="evidence" value="ECO:0007669"/>
    <property type="project" value="UniProtKB-EC"/>
</dbReference>
<evidence type="ECO:0000256" key="2">
    <source>
        <dbReference type="ARBA" id="ARBA00022679"/>
    </source>
</evidence>
<evidence type="ECO:0000259" key="6">
    <source>
        <dbReference type="Pfam" id="PF05175"/>
    </source>
</evidence>
<dbReference type="InterPro" id="IPR007848">
    <property type="entry name" value="Small_mtfrase_dom"/>
</dbReference>
<keyword evidence="3 5" id="KW-0949">S-adenosyl-L-methionine</keyword>
<comment type="caution">
    <text evidence="5">Lacks conserved residue(s) required for the propagation of feature annotation.</text>
</comment>
<keyword evidence="2 5" id="KW-0808">Transferase</keyword>
<evidence type="ECO:0000259" key="7">
    <source>
        <dbReference type="Pfam" id="PF17827"/>
    </source>
</evidence>
<name>A0ABN9MUK0_9MYCO</name>
<dbReference type="InterPro" id="IPR050320">
    <property type="entry name" value="N5-glutamine_MTase"/>
</dbReference>
<gene>
    <name evidence="5 8" type="primary">prmC</name>
    <name evidence="8" type="ORF">MU0083_001162</name>
</gene>
<dbReference type="CDD" id="cd02440">
    <property type="entry name" value="AdoMet_MTases"/>
    <property type="match status" value="1"/>
</dbReference>
<sequence length="281" mass="29552">MSSVRDVIDSAAAYFAEVGIDSARYDAEELAAHAAGTDRGRLALLDAPGDEFFGRYRELVAARGSRIPLQHLLGTAAFGPVTLEVGPGVFIPRPETEAMLEWAMAQRLPSNPVIVDACTGSGALAIALSRLVAGARVIAIDDSEAALRYTRRNCADTAVEVICADVTAPDLLPELDGGVDLLVSNPPYIPDGADLDPEVAHHDPEHALFGGPDGMAVIAPLARLAARLLRPGGLFAVEHDDTTPTATVAAVRDTGMFDDVVSRPDLAGRLRFVTAVRSGRP</sequence>
<dbReference type="Pfam" id="PF05175">
    <property type="entry name" value="MTS"/>
    <property type="match status" value="1"/>
</dbReference>